<feature type="compositionally biased region" description="Low complexity" evidence="1">
    <location>
        <begin position="746"/>
        <end position="766"/>
    </location>
</feature>
<dbReference type="Proteomes" id="UP001182556">
    <property type="component" value="Unassembled WGS sequence"/>
</dbReference>
<sequence>MGSASSRMSASPLAGSFSSNGHTSGGPIDLANMPADQSLRTRPSIDMLDPSNRSSHAPTDGPSQERARHISVSSTIGKPMADVTLEEKEEGEISDGEEEIPARFDASAANAGPSDHRRSYGYGERYPSERSFTRDRYARAISPRRTDMSSIAGPSNYTPQQSYRPAPVPRPASLSSGPSREVHPPSTSSTILDDASSLAVPADISPEHAKKYLDIIRKLLQSGCSPEMLVKKGATSKYVTAVCEEIVQDTKRRKQLWMGTSSSTPQGPRDIPDSRSSEALRLSGSPSSEVEELVSTEGRASLSMEVEADSESTENLSLSQRRRLVPSSHWEPSVDSTRSSTPSLLPAHAVRIDTYKPPQPVASTTSAVKPAAPYASFSSSIQAQRPQSSDALGITEYPIAPSQPQARQGTPPVDRKKKTKKGKKSKKSKDKVDSSGPATLNYEDEESSPVYPPSSAASSSTPLPISPLRSAKLPPRPIVAPLYSRASDTASWSASAPPPLVSSAPLTHPPVQPSSIGRSPIPAGTTLPAAPPSLPLKPSQARLEAQAQIDKKNAIIEARRKVLESMQTRRQGQPIVKNSIEQEMLDLEQEVRELQTVAEQHVPMDICEPEEGEITPSSLPAPLPVPVIPIPIASSSLPNSTRGMKRPRAEDLDSRPTSTMARPRRRAFGGPPLKPSRLVINLDDHSDTDSEDESGSPALVAGIDMVMRQKELQIQLLKEKIAKRMKEKAARKFSEASASPPPRGLETAVETAAGTASGEASGAGSRASEHSKSEDAVADEAVEAISVIRGDPPNTGASDQVVEPVSGSQNATTDPPGGVPSTARAPDQVSILAGEASLEAAPAAQPHFREYKSVMRRYPQLSAETLSSQSFPQFSLKPPTSKPLASVFTSLDRQLLSSIILTNRLAVNPHGIICPAEAGGGVCADSGCDALHLCKGDPEEADWTEYVFQAITTSIGTAEADKGAIARSVHQVMRKEAKGKGKATGSSHGQVNANMLASDSALSGFLAKLGQAYMAEKGSDAT</sequence>
<organism evidence="2 3">
    <name type="scientific">Papiliotrema laurentii</name>
    <name type="common">Cryptococcus laurentii</name>
    <dbReference type="NCBI Taxonomy" id="5418"/>
    <lineage>
        <taxon>Eukaryota</taxon>
        <taxon>Fungi</taxon>
        <taxon>Dikarya</taxon>
        <taxon>Basidiomycota</taxon>
        <taxon>Agaricomycotina</taxon>
        <taxon>Tremellomycetes</taxon>
        <taxon>Tremellales</taxon>
        <taxon>Rhynchogastremaceae</taxon>
        <taxon>Papiliotrema</taxon>
    </lineage>
</organism>
<feature type="region of interest" description="Disordered" evidence="1">
    <location>
        <begin position="1"/>
        <end position="195"/>
    </location>
</feature>
<feature type="compositionally biased region" description="Polar residues" evidence="1">
    <location>
        <begin position="334"/>
        <end position="343"/>
    </location>
</feature>
<evidence type="ECO:0000256" key="1">
    <source>
        <dbReference type="SAM" id="MobiDB-lite"/>
    </source>
</evidence>
<feature type="region of interest" description="Disordered" evidence="1">
    <location>
        <begin position="250"/>
        <end position="541"/>
    </location>
</feature>
<gene>
    <name evidence="2" type="ORF">DB88DRAFT_480930</name>
</gene>
<accession>A0AAD9FU14</accession>
<evidence type="ECO:0000313" key="2">
    <source>
        <dbReference type="EMBL" id="KAK1926170.1"/>
    </source>
</evidence>
<feature type="compositionally biased region" description="Acidic residues" evidence="1">
    <location>
        <begin position="87"/>
        <end position="99"/>
    </location>
</feature>
<proteinExistence type="predicted"/>
<evidence type="ECO:0000313" key="3">
    <source>
        <dbReference type="Proteomes" id="UP001182556"/>
    </source>
</evidence>
<name>A0AAD9FU14_PAPLA</name>
<protein>
    <submittedName>
        <fullName evidence="2">Uncharacterized protein</fullName>
    </submittedName>
</protein>
<feature type="region of interest" description="Disordered" evidence="1">
    <location>
        <begin position="732"/>
        <end position="777"/>
    </location>
</feature>
<keyword evidence="3" id="KW-1185">Reference proteome</keyword>
<comment type="caution">
    <text evidence="2">The sequence shown here is derived from an EMBL/GenBank/DDBJ whole genome shotgun (WGS) entry which is preliminary data.</text>
</comment>
<feature type="compositionally biased region" description="Basic and acidic residues" evidence="1">
    <location>
        <begin position="126"/>
        <end position="138"/>
    </location>
</feature>
<feature type="compositionally biased region" description="Basic residues" evidence="1">
    <location>
        <begin position="415"/>
        <end position="429"/>
    </location>
</feature>
<reference evidence="2" key="1">
    <citation type="submission" date="2023-02" db="EMBL/GenBank/DDBJ databases">
        <title>Identification and recombinant expression of a fungal hydrolase from Papiliotrema laurentii that hydrolyzes apple cutin and clears colloidal polyester polyurethane.</title>
        <authorList>
            <consortium name="DOE Joint Genome Institute"/>
            <person name="Roman V.A."/>
            <person name="Bojanowski C."/>
            <person name="Crable B.R."/>
            <person name="Wagner D.N."/>
            <person name="Hung C.S."/>
            <person name="Nadeau L.J."/>
            <person name="Schratz L."/>
            <person name="Haridas S."/>
            <person name="Pangilinan J."/>
            <person name="Lipzen A."/>
            <person name="Na H."/>
            <person name="Yan M."/>
            <person name="Ng V."/>
            <person name="Grigoriev I.V."/>
            <person name="Spatafora J.W."/>
            <person name="Barlow D."/>
            <person name="Biffinger J."/>
            <person name="Kelley-Loughnane N."/>
            <person name="Varaljay V.A."/>
            <person name="Crookes-Goodson W.J."/>
        </authorList>
    </citation>
    <scope>NUCLEOTIDE SEQUENCE</scope>
    <source>
        <strain evidence="2">5307AH</strain>
    </source>
</reference>
<dbReference type="AlphaFoldDB" id="A0AAD9FU14"/>
<feature type="compositionally biased region" description="Low complexity" evidence="1">
    <location>
        <begin position="484"/>
        <end position="505"/>
    </location>
</feature>
<dbReference type="EMBL" id="JAODAN010000002">
    <property type="protein sequence ID" value="KAK1926170.1"/>
    <property type="molecule type" value="Genomic_DNA"/>
</dbReference>
<feature type="compositionally biased region" description="Polar residues" evidence="1">
    <location>
        <begin position="376"/>
        <end position="390"/>
    </location>
</feature>
<feature type="compositionally biased region" description="Low complexity" evidence="1">
    <location>
        <begin position="453"/>
        <end position="470"/>
    </location>
</feature>
<feature type="compositionally biased region" description="Polar residues" evidence="1">
    <location>
        <begin position="148"/>
        <end position="163"/>
    </location>
</feature>
<feature type="region of interest" description="Disordered" evidence="1">
    <location>
        <begin position="634"/>
        <end position="696"/>
    </location>
</feature>
<feature type="region of interest" description="Disordered" evidence="1">
    <location>
        <begin position="789"/>
        <end position="824"/>
    </location>
</feature>